<dbReference type="AlphaFoldDB" id="A0A9E8N7B6"/>
<gene>
    <name evidence="9" type="ORF">ON006_19280</name>
</gene>
<keyword evidence="2" id="KW-1003">Cell membrane</keyword>
<sequence length="790" mass="88225">MIRNYFKIAFRILLKNKGYSAINIGGLSVGMAVATLIGLWVFDELSFDKSHKNYDRVAQVRQFVKFDVEKAMYDVMPIPLAEELRSKYAEFESVSLSKERTHILVSGEKKFSKTGNAVEPAFADIMSVKMLAGTRAGLNEVNSILLSGSLAKAFFGNENPINKLIKIDNKQTVRVTGVYEDFPENSSFKEAHFLTPWRLLIAMDAGAKRSQDQWDENNFQIYTQLKDGADFELVSGKIRDIRVNRADPPGYKPEFFLHPMRDWHLRSDFKDGKQVGGLIEFVWLFGTIGFFVLLLACINFMNLSTARSEKRAKEVGIRKAIGSMRGQLVNQFFSESMLVVALSFVISLLLSSLALSFFNEVAEKNISIPWSNPLFWVVGVGFSLITGVISGSYPAIYLSSFQPLKVLKGTVRAGRFAAIPRQVLVVLQFTVSVTLIIGTIVVFRQIQFAKNRPVGYSRNGLIEVSMNTPELYGHYDALRNDLLNTGGVREMSESYGSVTVQYGGTTNVSWEGKAHGTQPLIMSNFVTHDFGKTIGWKMAQGRDFSRAFSADSAAIIINESAVKLMGFKKPLESFVTWNGRPYKVIGVTQNMIKENPFSPTNPSFFLLNYKNVSVINISLAPDKSTSESLGKVQEVFAKYNPSSPFVYDFVDQQYAKKFGEEERIGKLTVFFAVLAVFISCLGLFGLASFVAEQRVKEIGIRKVLGASVANLWQMLSTDFVVLIIISCVIAGPVAWYFMNGWLQNYAYHDELSWWIFAATGLGALIVTLLTVSYQAIRAALLDPVKSLRSE</sequence>
<feature type="transmembrane region" description="Helical" evidence="6">
    <location>
        <begin position="21"/>
        <end position="42"/>
    </location>
</feature>
<feature type="domain" description="MacB-like periplasmic core" evidence="8">
    <location>
        <begin position="20"/>
        <end position="240"/>
    </location>
</feature>
<dbReference type="GO" id="GO:0005886">
    <property type="term" value="C:plasma membrane"/>
    <property type="evidence" value="ECO:0007669"/>
    <property type="project" value="UniProtKB-SubCell"/>
</dbReference>
<feature type="transmembrane region" description="Helical" evidence="6">
    <location>
        <begin position="281"/>
        <end position="303"/>
    </location>
</feature>
<name>A0A9E8N7B6_9BACT</name>
<feature type="transmembrane region" description="Helical" evidence="6">
    <location>
        <begin position="667"/>
        <end position="691"/>
    </location>
</feature>
<evidence type="ECO:0000256" key="5">
    <source>
        <dbReference type="ARBA" id="ARBA00023136"/>
    </source>
</evidence>
<reference evidence="9" key="1">
    <citation type="submission" date="2022-11" db="EMBL/GenBank/DDBJ databases">
        <title>Dyadobacter pollutisoli sp. nov., isolated from plastic dumped soil.</title>
        <authorList>
            <person name="Kim J.M."/>
            <person name="Kim K.R."/>
            <person name="Lee J.K."/>
            <person name="Hao L."/>
            <person name="Jeon C.O."/>
        </authorList>
    </citation>
    <scope>NUCLEOTIDE SEQUENCE</scope>
    <source>
        <strain evidence="9">U1</strain>
    </source>
</reference>
<feature type="transmembrane region" description="Helical" evidence="6">
    <location>
        <begin position="374"/>
        <end position="398"/>
    </location>
</feature>
<dbReference type="RefSeq" id="WP_244821005.1">
    <property type="nucleotide sequence ID" value="NZ_CP112998.1"/>
</dbReference>
<keyword evidence="3 6" id="KW-0812">Transmembrane</keyword>
<feature type="domain" description="MacB-like periplasmic core" evidence="8">
    <location>
        <begin position="430"/>
        <end position="626"/>
    </location>
</feature>
<dbReference type="PANTHER" id="PTHR30572">
    <property type="entry name" value="MEMBRANE COMPONENT OF TRANSPORTER-RELATED"/>
    <property type="match status" value="1"/>
</dbReference>
<dbReference type="KEGG" id="dpf:ON006_19280"/>
<protein>
    <submittedName>
        <fullName evidence="9">ABC transporter permease</fullName>
    </submittedName>
</protein>
<evidence type="ECO:0000259" key="8">
    <source>
        <dbReference type="Pfam" id="PF12704"/>
    </source>
</evidence>
<dbReference type="EMBL" id="CP112998">
    <property type="protein sequence ID" value="WAC09891.1"/>
    <property type="molecule type" value="Genomic_DNA"/>
</dbReference>
<feature type="domain" description="ABC3 transporter permease C-terminal" evidence="7">
    <location>
        <begin position="287"/>
        <end position="403"/>
    </location>
</feature>
<evidence type="ECO:0000256" key="3">
    <source>
        <dbReference type="ARBA" id="ARBA00022692"/>
    </source>
</evidence>
<dbReference type="Proteomes" id="UP001164653">
    <property type="component" value="Chromosome"/>
</dbReference>
<evidence type="ECO:0000313" key="10">
    <source>
        <dbReference type="Proteomes" id="UP001164653"/>
    </source>
</evidence>
<feature type="domain" description="ABC3 transporter permease C-terminal" evidence="7">
    <location>
        <begin position="670"/>
        <end position="779"/>
    </location>
</feature>
<evidence type="ECO:0000256" key="4">
    <source>
        <dbReference type="ARBA" id="ARBA00022989"/>
    </source>
</evidence>
<dbReference type="InterPro" id="IPR025857">
    <property type="entry name" value="MacB_PCD"/>
</dbReference>
<dbReference type="InterPro" id="IPR050250">
    <property type="entry name" value="Macrolide_Exporter_MacB"/>
</dbReference>
<proteinExistence type="predicted"/>
<organism evidence="9 10">
    <name type="scientific">Dyadobacter pollutisoli</name>
    <dbReference type="NCBI Taxonomy" id="2910158"/>
    <lineage>
        <taxon>Bacteria</taxon>
        <taxon>Pseudomonadati</taxon>
        <taxon>Bacteroidota</taxon>
        <taxon>Cytophagia</taxon>
        <taxon>Cytophagales</taxon>
        <taxon>Spirosomataceae</taxon>
        <taxon>Dyadobacter</taxon>
    </lineage>
</organism>
<evidence type="ECO:0000313" key="9">
    <source>
        <dbReference type="EMBL" id="WAC09891.1"/>
    </source>
</evidence>
<dbReference type="Pfam" id="PF02687">
    <property type="entry name" value="FtsX"/>
    <property type="match status" value="2"/>
</dbReference>
<evidence type="ECO:0000256" key="2">
    <source>
        <dbReference type="ARBA" id="ARBA00022475"/>
    </source>
</evidence>
<dbReference type="InterPro" id="IPR003838">
    <property type="entry name" value="ABC3_permease_C"/>
</dbReference>
<keyword evidence="4 6" id="KW-1133">Transmembrane helix</keyword>
<keyword evidence="5 6" id="KW-0472">Membrane</keyword>
<evidence type="ECO:0000256" key="6">
    <source>
        <dbReference type="SAM" id="Phobius"/>
    </source>
</evidence>
<feature type="transmembrane region" description="Helical" evidence="6">
    <location>
        <begin position="419"/>
        <end position="443"/>
    </location>
</feature>
<dbReference type="PANTHER" id="PTHR30572:SF18">
    <property type="entry name" value="ABC-TYPE MACROLIDE FAMILY EXPORT SYSTEM PERMEASE COMPONENT 2"/>
    <property type="match status" value="1"/>
</dbReference>
<keyword evidence="10" id="KW-1185">Reference proteome</keyword>
<evidence type="ECO:0000256" key="1">
    <source>
        <dbReference type="ARBA" id="ARBA00004651"/>
    </source>
</evidence>
<evidence type="ECO:0000259" key="7">
    <source>
        <dbReference type="Pfam" id="PF02687"/>
    </source>
</evidence>
<feature type="transmembrane region" description="Helical" evidence="6">
    <location>
        <begin position="332"/>
        <end position="354"/>
    </location>
</feature>
<comment type="subcellular location">
    <subcellularLocation>
        <location evidence="1">Cell membrane</location>
        <topology evidence="1">Multi-pass membrane protein</topology>
    </subcellularLocation>
</comment>
<accession>A0A9E8N7B6</accession>
<feature type="transmembrane region" description="Helical" evidence="6">
    <location>
        <begin position="753"/>
        <end position="776"/>
    </location>
</feature>
<feature type="transmembrane region" description="Helical" evidence="6">
    <location>
        <begin position="719"/>
        <end position="738"/>
    </location>
</feature>
<dbReference type="GO" id="GO:0022857">
    <property type="term" value="F:transmembrane transporter activity"/>
    <property type="evidence" value="ECO:0007669"/>
    <property type="project" value="TreeGrafter"/>
</dbReference>
<dbReference type="Pfam" id="PF12704">
    <property type="entry name" value="MacB_PCD"/>
    <property type="match status" value="2"/>
</dbReference>